<dbReference type="EMBL" id="LAZR01000158">
    <property type="protein sequence ID" value="KKN85543.1"/>
    <property type="molecule type" value="Genomic_DNA"/>
</dbReference>
<comment type="caution">
    <text evidence="1">The sequence shown here is derived from an EMBL/GenBank/DDBJ whole genome shotgun (WGS) entry which is preliminary data.</text>
</comment>
<gene>
    <name evidence="1" type="ORF">LCGC14_0278660</name>
</gene>
<name>A0A0F9X268_9ZZZZ</name>
<evidence type="ECO:0000313" key="1">
    <source>
        <dbReference type="EMBL" id="KKN85543.1"/>
    </source>
</evidence>
<sequence length="320" mass="36599">MIDEGQAFAYFDAVHGPLRPSTHGWYDGVCPLCADMKLAVTFEYNLVKCWKGCFDRQFIIDFIIDIEGVRRFEAYEILESYEGKPLDYTYIKGQVEVSEVALPAGYQGLLRGEGVIGDRARSYLSGRGFNLGHLDNLGLGYCNEEHEDPQKNFFGYIIIPLKSRGKLCYFLARDFMGNFPRYKNPPKDWFGVGKSQFLFNEEALYMYDSIYLTEGWTDSATMGPQGVSYQGLDLSKYQSSTILESPVNEIIIVPDIGAYKEGLKQAQKLYEHKKVKVVDLSQLNTKGKDINEIGKRSVEYQTNKTEYLSWARLYKGLRHE</sequence>
<protein>
    <recommendedName>
        <fullName evidence="2">Toprim domain-containing protein</fullName>
    </recommendedName>
</protein>
<dbReference type="AlphaFoldDB" id="A0A0F9X268"/>
<dbReference type="SUPFAM" id="SSF56731">
    <property type="entry name" value="DNA primase core"/>
    <property type="match status" value="1"/>
</dbReference>
<proteinExistence type="predicted"/>
<organism evidence="1">
    <name type="scientific">marine sediment metagenome</name>
    <dbReference type="NCBI Taxonomy" id="412755"/>
    <lineage>
        <taxon>unclassified sequences</taxon>
        <taxon>metagenomes</taxon>
        <taxon>ecological metagenomes</taxon>
    </lineage>
</organism>
<accession>A0A0F9X268</accession>
<reference evidence="1" key="1">
    <citation type="journal article" date="2015" name="Nature">
        <title>Complex archaea that bridge the gap between prokaryotes and eukaryotes.</title>
        <authorList>
            <person name="Spang A."/>
            <person name="Saw J.H."/>
            <person name="Jorgensen S.L."/>
            <person name="Zaremba-Niedzwiedzka K."/>
            <person name="Martijn J."/>
            <person name="Lind A.E."/>
            <person name="van Eijk R."/>
            <person name="Schleper C."/>
            <person name="Guy L."/>
            <person name="Ettema T.J."/>
        </authorList>
    </citation>
    <scope>NUCLEOTIDE SEQUENCE</scope>
</reference>
<evidence type="ECO:0008006" key="2">
    <source>
        <dbReference type="Google" id="ProtNLM"/>
    </source>
</evidence>